<comment type="caution">
    <text evidence="2">The sequence shown here is derived from an EMBL/GenBank/DDBJ whole genome shotgun (WGS) entry which is preliminary data.</text>
</comment>
<proteinExistence type="predicted"/>
<reference evidence="3" key="1">
    <citation type="journal article" date="2019" name="Int. J. Syst. Evol. Microbiol.">
        <title>The Global Catalogue of Microorganisms (GCM) 10K type strain sequencing project: providing services to taxonomists for standard genome sequencing and annotation.</title>
        <authorList>
            <consortium name="The Broad Institute Genomics Platform"/>
            <consortium name="The Broad Institute Genome Sequencing Center for Infectious Disease"/>
            <person name="Wu L."/>
            <person name="Ma J."/>
        </authorList>
    </citation>
    <scope>NUCLEOTIDE SEQUENCE [LARGE SCALE GENOMIC DNA]</scope>
    <source>
        <strain evidence="3">JCM 17085</strain>
    </source>
</reference>
<organism evidence="2 3">
    <name type="scientific">Mucilaginibacter panaciglaebae</name>
    <dbReference type="NCBI Taxonomy" id="502331"/>
    <lineage>
        <taxon>Bacteria</taxon>
        <taxon>Pseudomonadati</taxon>
        <taxon>Bacteroidota</taxon>
        <taxon>Sphingobacteriia</taxon>
        <taxon>Sphingobacteriales</taxon>
        <taxon>Sphingobacteriaceae</taxon>
        <taxon>Mucilaginibacter</taxon>
    </lineage>
</organism>
<keyword evidence="1" id="KW-1133">Transmembrane helix</keyword>
<protein>
    <submittedName>
        <fullName evidence="2">DUF1634 domain-containing protein</fullName>
    </submittedName>
</protein>
<name>A0ABP7WTM0_9SPHI</name>
<accession>A0ABP7WTM0</accession>
<sequence length="126" mass="13603">MSKLKDSDIQTLIGWVLRGGVFLSIGICICGAVIYLFGHGHDIANYHNFKGGPASVQMDEIVKSIMALKGRAIIQAGIILLIATPILRVLFSAYGFAIEKDYLYTGITVLVLIIIFTSMLGGHAGY</sequence>
<keyword evidence="1" id="KW-0812">Transmembrane</keyword>
<feature type="transmembrane region" description="Helical" evidence="1">
    <location>
        <begin position="12"/>
        <end position="37"/>
    </location>
</feature>
<dbReference type="Pfam" id="PF07843">
    <property type="entry name" value="DUF1634"/>
    <property type="match status" value="1"/>
</dbReference>
<dbReference type="RefSeq" id="WP_345103308.1">
    <property type="nucleotide sequence ID" value="NZ_BAABCV010000006.1"/>
</dbReference>
<feature type="transmembrane region" description="Helical" evidence="1">
    <location>
        <begin position="103"/>
        <end position="124"/>
    </location>
</feature>
<dbReference type="InterPro" id="IPR012861">
    <property type="entry name" value="DUF1634"/>
</dbReference>
<keyword evidence="1" id="KW-0472">Membrane</keyword>
<evidence type="ECO:0000256" key="1">
    <source>
        <dbReference type="SAM" id="Phobius"/>
    </source>
</evidence>
<dbReference type="EMBL" id="BAABCV010000006">
    <property type="protein sequence ID" value="GAA4096000.1"/>
    <property type="molecule type" value="Genomic_DNA"/>
</dbReference>
<dbReference type="Proteomes" id="UP001500841">
    <property type="component" value="Unassembled WGS sequence"/>
</dbReference>
<evidence type="ECO:0000313" key="3">
    <source>
        <dbReference type="Proteomes" id="UP001500841"/>
    </source>
</evidence>
<evidence type="ECO:0000313" key="2">
    <source>
        <dbReference type="EMBL" id="GAA4096000.1"/>
    </source>
</evidence>
<feature type="transmembrane region" description="Helical" evidence="1">
    <location>
        <begin position="72"/>
        <end position="91"/>
    </location>
</feature>
<gene>
    <name evidence="2" type="ORF">GCM10022392_18930</name>
</gene>
<keyword evidence="3" id="KW-1185">Reference proteome</keyword>